<proteinExistence type="predicted"/>
<sequence>MPPSALTTTFIQSTFLNAIANLLAQVIDQYHRGKPFHLNPTALLQFLIYGLLSVLPNFLWQRFLESRFPGFPSWRRRWWSSALTTTTTTIPGTSSTPTTTKAAPPKGEVCIPIPGFIPIFPENTTTKAKDKAKDQDPKRQAGSNGVRNFLAKFLLDQTVGSVMNIVLFVVLINLLKGVGWAACWGLVREDFRPIMMARLKYRPLVSVLMYTVVPVDRRVVFGSACGVIWGVYLSLYAVV</sequence>
<protein>
    <submittedName>
        <fullName evidence="1">Uncharacterized protein</fullName>
    </submittedName>
</protein>
<dbReference type="EMBL" id="KZ824979">
    <property type="protein sequence ID" value="RAH66804.1"/>
    <property type="molecule type" value="Genomic_DNA"/>
</dbReference>
<keyword evidence="2" id="KW-1185">Reference proteome</keyword>
<evidence type="ECO:0000313" key="1">
    <source>
        <dbReference type="EMBL" id="RAH66804.1"/>
    </source>
</evidence>
<reference evidence="1" key="1">
    <citation type="submission" date="2018-02" db="EMBL/GenBank/DDBJ databases">
        <title>The genomes of Aspergillus section Nigri reveals drivers in fungal speciation.</title>
        <authorList>
            <consortium name="DOE Joint Genome Institute"/>
            <person name="Vesth T.C."/>
            <person name="Nybo J."/>
            <person name="Theobald S."/>
            <person name="Brandl J."/>
            <person name="Frisvad J.C."/>
            <person name="Nielsen K.F."/>
            <person name="Lyhne E.K."/>
            <person name="Kogle M.E."/>
            <person name="Kuo A."/>
            <person name="Riley R."/>
            <person name="Clum A."/>
            <person name="Nolan M."/>
            <person name="Lipzen A."/>
            <person name="Salamov A."/>
            <person name="Henrissat B."/>
            <person name="Wiebenga A."/>
            <person name="De vries R.P."/>
            <person name="Grigoriev I.V."/>
            <person name="Mortensen U.H."/>
            <person name="Andersen M.R."/>
            <person name="Baker S.E."/>
        </authorList>
    </citation>
    <scope>NUCLEOTIDE SEQUENCE</scope>
    <source>
        <strain evidence="1">CBS 121060</strain>
    </source>
</reference>
<gene>
    <name evidence="1" type="ORF">BO66DRAFT_380611</name>
</gene>
<organism evidence="1 2">
    <name type="scientific">Aspergillus aculeatinus CBS 121060</name>
    <dbReference type="NCBI Taxonomy" id="1448322"/>
    <lineage>
        <taxon>Eukaryota</taxon>
        <taxon>Fungi</taxon>
        <taxon>Dikarya</taxon>
        <taxon>Ascomycota</taxon>
        <taxon>Pezizomycotina</taxon>
        <taxon>Eurotiomycetes</taxon>
        <taxon>Eurotiomycetidae</taxon>
        <taxon>Eurotiales</taxon>
        <taxon>Aspergillaceae</taxon>
        <taxon>Aspergillus</taxon>
        <taxon>Aspergillus subgen. Circumdati</taxon>
    </lineage>
</organism>
<name>A0ACD1H018_9EURO</name>
<evidence type="ECO:0000313" key="2">
    <source>
        <dbReference type="Proteomes" id="UP000249661"/>
    </source>
</evidence>
<accession>A0ACD1H018</accession>
<dbReference type="Proteomes" id="UP000249661">
    <property type="component" value="Unassembled WGS sequence"/>
</dbReference>